<dbReference type="Proteomes" id="UP001222800">
    <property type="component" value="Chromosome"/>
</dbReference>
<evidence type="ECO:0000313" key="2">
    <source>
        <dbReference type="EMBL" id="WFD11326.1"/>
    </source>
</evidence>
<dbReference type="RefSeq" id="WP_277733349.1">
    <property type="nucleotide sequence ID" value="NZ_CP120733.1"/>
</dbReference>
<organism evidence="2 3">
    <name type="scientific">Tepidibacter hydrothermalis</name>
    <dbReference type="NCBI Taxonomy" id="3036126"/>
    <lineage>
        <taxon>Bacteria</taxon>
        <taxon>Bacillati</taxon>
        <taxon>Bacillota</taxon>
        <taxon>Clostridia</taxon>
        <taxon>Peptostreptococcales</taxon>
        <taxon>Peptostreptococcaceae</taxon>
        <taxon>Tepidibacter</taxon>
    </lineage>
</organism>
<proteinExistence type="predicted"/>
<keyword evidence="3" id="KW-1185">Reference proteome</keyword>
<protein>
    <recommendedName>
        <fullName evidence="4">Apea-like HEPN domain-containing protein</fullName>
    </recommendedName>
</protein>
<reference evidence="2 3" key="1">
    <citation type="submission" date="2023-03" db="EMBL/GenBank/DDBJ databases">
        <title>Complete genome sequence of Tepidibacter sp. SWIR-1, isolated from a deep-sea hydrothermal vent.</title>
        <authorList>
            <person name="Li X."/>
        </authorList>
    </citation>
    <scope>NUCLEOTIDE SEQUENCE [LARGE SCALE GENOMIC DNA]</scope>
    <source>
        <strain evidence="2 3">SWIR-1</strain>
    </source>
</reference>
<dbReference type="EMBL" id="CP120733">
    <property type="protein sequence ID" value="WFD11326.1"/>
    <property type="molecule type" value="Genomic_DNA"/>
</dbReference>
<sequence length="581" mass="69262">MKIKYLANKRRSKYYSNDILQCIITDISKSYNVSITNEEIFEGYAISKKIAIGNCDGKIADIGLFENEYSGHSFFRIEIETHSLINQDLIFLLKSDLLGVLKQYYKATIVQQDDQTRELCKLLYDKIHDVENRMRNIVNTVMTYHYGLNWYDENIQGEEFRRVLNPNNDWYSKKYLSDLSIRKTVYSLYFKQIVGILVHNTNDSINNELYNKIMKLKKDTDSIDTEIIKCIDKPKSYWDEHFSSLFNIDFLTQWEDLNNRRNVIAHNKLLVKDFYEDTQRLLDERQNELIEVQEKINKEFDERYINFIQSVLHEEALEAELWEDYQDSIYEQVGLSRFDEDSAQDFIAQSNDFTNFSRSINTYFEYFDSITKDMLNNIELELESFDRKSFKEKKKVYSQMTKMLNSVFGKSLEFDKYKNESELDICFGNLIEYFDEIISDFEDSRSTEYIMDFVNDKSICYYDIFGNEINIAIEYDFYYEAGGENTYPILLVHKYSDHFFEFFNKLDQSKYLMDDYPFKSVLKFKENSIVARGSIQLTFGDYSIVDSTFYPESCDGVAISEFTIQDYLEDYKRYLNHRLNV</sequence>
<feature type="coiled-coil region" evidence="1">
    <location>
        <begin position="275"/>
        <end position="302"/>
    </location>
</feature>
<keyword evidence="1" id="KW-0175">Coiled coil</keyword>
<accession>A0ABY8EEW7</accession>
<gene>
    <name evidence="2" type="ORF">P4S50_04410</name>
</gene>
<name>A0ABY8EEW7_9FIRM</name>
<evidence type="ECO:0000256" key="1">
    <source>
        <dbReference type="SAM" id="Coils"/>
    </source>
</evidence>
<evidence type="ECO:0000313" key="3">
    <source>
        <dbReference type="Proteomes" id="UP001222800"/>
    </source>
</evidence>
<evidence type="ECO:0008006" key="4">
    <source>
        <dbReference type="Google" id="ProtNLM"/>
    </source>
</evidence>